<proteinExistence type="predicted"/>
<organism evidence="1 2">
    <name type="scientific">Alteribacillus persepolensis</name>
    <dbReference type="NCBI Taxonomy" id="568899"/>
    <lineage>
        <taxon>Bacteria</taxon>
        <taxon>Bacillati</taxon>
        <taxon>Bacillota</taxon>
        <taxon>Bacilli</taxon>
        <taxon>Bacillales</taxon>
        <taxon>Bacillaceae</taxon>
        <taxon>Alteribacillus</taxon>
    </lineage>
</organism>
<evidence type="ECO:0000313" key="2">
    <source>
        <dbReference type="Proteomes" id="UP000199163"/>
    </source>
</evidence>
<dbReference type="Proteomes" id="UP000199163">
    <property type="component" value="Unassembled WGS sequence"/>
</dbReference>
<accession>A0A1G8IKH0</accession>
<sequence length="60" mass="7168">MKKKKKVVKRNDLKLRRQYEAGELSAEEFLDKLFNSNDADRKRKRIEEKNSKTTKSLQKA</sequence>
<dbReference type="EMBL" id="FNDK01000024">
    <property type="protein sequence ID" value="SDI19446.1"/>
    <property type="molecule type" value="Genomic_DNA"/>
</dbReference>
<evidence type="ECO:0000313" key="1">
    <source>
        <dbReference type="EMBL" id="SDI19446.1"/>
    </source>
</evidence>
<keyword evidence="2" id="KW-1185">Reference proteome</keyword>
<dbReference type="AlphaFoldDB" id="A0A1G8IKH0"/>
<gene>
    <name evidence="1" type="ORF">SAMN05192534_12460</name>
</gene>
<dbReference type="STRING" id="568899.SAMN05192534_12460"/>
<reference evidence="1 2" key="1">
    <citation type="submission" date="2016-10" db="EMBL/GenBank/DDBJ databases">
        <authorList>
            <person name="de Groot N.N."/>
        </authorList>
    </citation>
    <scope>NUCLEOTIDE SEQUENCE [LARGE SCALE GENOMIC DNA]</scope>
    <source>
        <strain evidence="1 2">DSM 21632</strain>
    </source>
</reference>
<protein>
    <submittedName>
        <fullName evidence="1">Uncharacterized protein</fullName>
    </submittedName>
</protein>
<name>A0A1G8IKH0_9BACI</name>